<dbReference type="GO" id="GO:0005524">
    <property type="term" value="F:ATP binding"/>
    <property type="evidence" value="ECO:0007669"/>
    <property type="project" value="InterPro"/>
</dbReference>
<evidence type="ECO:0000313" key="2">
    <source>
        <dbReference type="EMBL" id="PCG12903.1"/>
    </source>
</evidence>
<name>A0A2A4I535_9SPHN</name>
<proteinExistence type="predicted"/>
<accession>A0A2A4I535</accession>
<keyword evidence="2" id="KW-0808">Transferase</keyword>
<reference evidence="2 3" key="1">
    <citation type="submission" date="2017-09" db="EMBL/GenBank/DDBJ databases">
        <title>Sphingomonas adhaesiva DSM 7418, whole genome shotgun sequence.</title>
        <authorList>
            <person name="Feng G."/>
            <person name="Zhu H."/>
        </authorList>
    </citation>
    <scope>NUCLEOTIDE SEQUENCE [LARGE SCALE GENOMIC DNA]</scope>
    <source>
        <strain evidence="2 3">DSM 7418</strain>
    </source>
</reference>
<dbReference type="GO" id="GO:0016887">
    <property type="term" value="F:ATP hydrolysis activity"/>
    <property type="evidence" value="ECO:0007669"/>
    <property type="project" value="InterPro"/>
</dbReference>
<evidence type="ECO:0000313" key="3">
    <source>
        <dbReference type="Proteomes" id="UP000218323"/>
    </source>
</evidence>
<dbReference type="InterPro" id="IPR054787">
    <property type="entry name" value="TrlF_ATPase"/>
</dbReference>
<dbReference type="AlphaFoldDB" id="A0A2A4I535"/>
<gene>
    <name evidence="2" type="ORF">COA07_17435</name>
</gene>
<dbReference type="RefSeq" id="WP_066712042.1">
    <property type="nucleotide sequence ID" value="NZ_NWVC01000024.1"/>
</dbReference>
<comment type="caution">
    <text evidence="2">The sequence shown here is derived from an EMBL/GenBank/DDBJ whole genome shotgun (WGS) entry which is preliminary data.</text>
</comment>
<organism evidence="2 3">
    <name type="scientific">Sphingomonas adhaesiva</name>
    <dbReference type="NCBI Taxonomy" id="28212"/>
    <lineage>
        <taxon>Bacteria</taxon>
        <taxon>Pseudomonadati</taxon>
        <taxon>Pseudomonadota</taxon>
        <taxon>Alphaproteobacteria</taxon>
        <taxon>Sphingomonadales</taxon>
        <taxon>Sphingomonadaceae</taxon>
        <taxon>Sphingomonas</taxon>
    </lineage>
</organism>
<feature type="domain" description="ATPase AAA-type core" evidence="1">
    <location>
        <begin position="844"/>
        <end position="929"/>
    </location>
</feature>
<dbReference type="Proteomes" id="UP000218323">
    <property type="component" value="Unassembled WGS sequence"/>
</dbReference>
<dbReference type="InterPro" id="IPR003959">
    <property type="entry name" value="ATPase_AAA_core"/>
</dbReference>
<dbReference type="NCBIfam" id="NF045780">
    <property type="entry name" value="TrlF_fam_ATP"/>
    <property type="match status" value="1"/>
</dbReference>
<sequence length="993" mass="109014">MPDPDAGASLTIGAQWHRWDPHVHAPGTKLNDQFGGATSWDDYLDRLEQAQPTLRALGVTDYYSLDCYERLRGDKIAGRLPNCALLFPNIEMRLGIGTVRNAFVNVHLLVSPETDDHVGQIKRLLTRLTFRAHGETFACTPEELTALGRRSDPEIRDTVAALAEGSRQFKVSLDQLRDAYANSDWAQENVLIAVAGGSTDGASGVRDAADRTLRQEIEAFAHIIFASTPSQRDYWLGYKSSTADIIGRYGALKPCLHGSDAHSLEKVAAPDLDRYSWIKGAPHFDALRQAQIEPAGRAWIGDAPPATASFSQVLSTVDLVDAPWAVTPRIPLNPGLVAIIGARGSGKTALADAIAHGCDATEDPPNAMSFLARASELLAGNSVRLTWGDGTTDTRPLDGSYDPAASDYPKARYLSQQFVDGLCSADGMTDALLAEVERVVFDAHDANSRDGAVDFQDLLEARVSRHRLAREREEEALVSLSDRIGSEIEKTKGAAALAKQVEDKRQTVARYTADRARLVSKGTEERAERLAEVATAAEKAAGNVRWFTNREAALLVLRDEVADLRTNRAPATLRATKERHKASRIKEPDWAPFLLDYEGDVDALLTAEVASARSGAAGWRGKPVAVPADMTVPLMAIDADLSKQTQALLDAEVARLTKLVALDTDTQKRFTALTQKIAAENIELGKLADRLADYRAAKDRIPPLLRDRESGYARVFDFILAEEQVLRDLYAPIRQRLEAEKGTLGKLSFSVRRSVDVERWATAGEKLLDLRHTGKFQGRGSVADRAERGLASAWRTGDAAAVTAAMASFRDDNQDELLEAARVPKGNPVDYRAWLKRFAQWLYSTDHIQVRYSVDYDGTDIRSLSPGTRGIVLLLLYLALDTEDDRPLIIDQPEENLDPKSIFDELVGLFIAAKAKRQVIMVTHNANLVVNTDADQIIIAEAGPREAGGLPGISYMAGGLEDAAIRERVCEILEGGEHAFRERARRLRVRFRR</sequence>
<dbReference type="SUPFAM" id="SSF52540">
    <property type="entry name" value="P-loop containing nucleoside triphosphate hydrolases"/>
    <property type="match status" value="1"/>
</dbReference>
<dbReference type="EMBL" id="NWVC01000024">
    <property type="protein sequence ID" value="PCG12903.1"/>
    <property type="molecule type" value="Genomic_DNA"/>
</dbReference>
<evidence type="ECO:0000259" key="1">
    <source>
        <dbReference type="Pfam" id="PF13304"/>
    </source>
</evidence>
<keyword evidence="3" id="KW-1185">Reference proteome</keyword>
<protein>
    <submittedName>
        <fullName evidence="2">Phosphotransferase</fullName>
    </submittedName>
</protein>
<dbReference type="GO" id="GO:0016740">
    <property type="term" value="F:transferase activity"/>
    <property type="evidence" value="ECO:0007669"/>
    <property type="project" value="UniProtKB-KW"/>
</dbReference>
<dbReference type="InterPro" id="IPR027417">
    <property type="entry name" value="P-loop_NTPase"/>
</dbReference>
<dbReference type="Gene3D" id="3.40.50.300">
    <property type="entry name" value="P-loop containing nucleotide triphosphate hydrolases"/>
    <property type="match status" value="1"/>
</dbReference>
<dbReference type="Pfam" id="PF13304">
    <property type="entry name" value="AAA_21"/>
    <property type="match status" value="1"/>
</dbReference>